<evidence type="ECO:0000313" key="1">
    <source>
        <dbReference type="EMBL" id="KTD24565.1"/>
    </source>
</evidence>
<dbReference type="STRING" id="466.Lmac_2652"/>
<accession>A0A0W0VWT6</accession>
<organism evidence="1 2">
    <name type="scientific">Legionella maceachernii</name>
    <dbReference type="NCBI Taxonomy" id="466"/>
    <lineage>
        <taxon>Bacteria</taxon>
        <taxon>Pseudomonadati</taxon>
        <taxon>Pseudomonadota</taxon>
        <taxon>Gammaproteobacteria</taxon>
        <taxon>Legionellales</taxon>
        <taxon>Legionellaceae</taxon>
        <taxon>Legionella</taxon>
    </lineage>
</organism>
<reference evidence="1 2" key="1">
    <citation type="submission" date="2015-11" db="EMBL/GenBank/DDBJ databases">
        <title>Genomic analysis of 38 Legionella species identifies large and diverse effector repertoires.</title>
        <authorList>
            <person name="Burstein D."/>
            <person name="Amaro F."/>
            <person name="Zusman T."/>
            <person name="Lifshitz Z."/>
            <person name="Cohen O."/>
            <person name="Gilbert J.A."/>
            <person name="Pupko T."/>
            <person name="Shuman H.A."/>
            <person name="Segal G."/>
        </authorList>
    </citation>
    <scope>NUCLEOTIDE SEQUENCE [LARGE SCALE GENOMIC DNA]</scope>
    <source>
        <strain evidence="1 2">PX-1-G2-E2</strain>
    </source>
</reference>
<dbReference type="PATRIC" id="fig|466.6.peg.2828"/>
<protein>
    <submittedName>
        <fullName evidence="1">Uncharacterized protein</fullName>
    </submittedName>
</protein>
<dbReference type="AlphaFoldDB" id="A0A0W0VWT6"/>
<dbReference type="RefSeq" id="WP_058453341.1">
    <property type="nucleotide sequence ID" value="NZ_CAAAIB010000002.1"/>
</dbReference>
<comment type="caution">
    <text evidence="1">The sequence shown here is derived from an EMBL/GenBank/DDBJ whole genome shotgun (WGS) entry which is preliminary data.</text>
</comment>
<dbReference type="EMBL" id="LNYL01000050">
    <property type="protein sequence ID" value="KTD24565.1"/>
    <property type="molecule type" value="Genomic_DNA"/>
</dbReference>
<gene>
    <name evidence="1" type="ORF">Lmac_2652</name>
</gene>
<dbReference type="Proteomes" id="UP000054908">
    <property type="component" value="Unassembled WGS sequence"/>
</dbReference>
<sequence length="62" mass="7321">MSDIFEEDDDLVEGDVFAASLDEDVDIDIPEEIYTMDARRRLENKLDDMRLEAELKDDFDDY</sequence>
<name>A0A0W0VWT6_9GAMM</name>
<evidence type="ECO:0000313" key="2">
    <source>
        <dbReference type="Proteomes" id="UP000054908"/>
    </source>
</evidence>
<proteinExistence type="predicted"/>
<keyword evidence="2" id="KW-1185">Reference proteome</keyword>